<protein>
    <submittedName>
        <fullName evidence="2">Uncharacterized protein</fullName>
    </submittedName>
</protein>
<evidence type="ECO:0000313" key="2">
    <source>
        <dbReference type="EMBL" id="KAJ1371186.1"/>
    </source>
</evidence>
<dbReference type="AlphaFoldDB" id="A0AAD5R834"/>
<keyword evidence="3" id="KW-1185">Reference proteome</keyword>
<name>A0AAD5R834_PARTN</name>
<evidence type="ECO:0000313" key="3">
    <source>
        <dbReference type="Proteomes" id="UP001196413"/>
    </source>
</evidence>
<gene>
    <name evidence="2" type="ORF">KIN20_033088</name>
</gene>
<evidence type="ECO:0000256" key="1">
    <source>
        <dbReference type="SAM" id="Coils"/>
    </source>
</evidence>
<dbReference type="EMBL" id="JAHQIW010006927">
    <property type="protein sequence ID" value="KAJ1371186.1"/>
    <property type="molecule type" value="Genomic_DNA"/>
</dbReference>
<proteinExistence type="predicted"/>
<dbReference type="Proteomes" id="UP001196413">
    <property type="component" value="Unassembled WGS sequence"/>
</dbReference>
<keyword evidence="1" id="KW-0175">Coiled coil</keyword>
<sequence length="269" mass="30519">MSSTPSKQDLARFFGSSDLRGSKAPTVDTGMNHGFNSLLRDGYIKNNQSLIMKIRQLEVKIRSQNRTIDELRTENTLLRRKLCDREHMADSDVVDALIKERIERKLHKLRIISTRTISYLYKAASNIEQAFEDFSAELAPDHAKTRSHGAAKQTAMNSNQSMVNSEVERTLNDVCESPLHLCAPKQLESCVNTDENDEICLRSETPKGQKHIRNECCRKESNGCHADGKDLGEYVSATQEPSVFSPHESLRLQKIHGSKRIRYAQSHFC</sequence>
<feature type="coiled-coil region" evidence="1">
    <location>
        <begin position="47"/>
        <end position="81"/>
    </location>
</feature>
<accession>A0AAD5R834</accession>
<comment type="caution">
    <text evidence="2">The sequence shown here is derived from an EMBL/GenBank/DDBJ whole genome shotgun (WGS) entry which is preliminary data.</text>
</comment>
<organism evidence="2 3">
    <name type="scientific">Parelaphostrongylus tenuis</name>
    <name type="common">Meningeal worm</name>
    <dbReference type="NCBI Taxonomy" id="148309"/>
    <lineage>
        <taxon>Eukaryota</taxon>
        <taxon>Metazoa</taxon>
        <taxon>Ecdysozoa</taxon>
        <taxon>Nematoda</taxon>
        <taxon>Chromadorea</taxon>
        <taxon>Rhabditida</taxon>
        <taxon>Rhabditina</taxon>
        <taxon>Rhabditomorpha</taxon>
        <taxon>Strongyloidea</taxon>
        <taxon>Metastrongylidae</taxon>
        <taxon>Parelaphostrongylus</taxon>
    </lineage>
</organism>
<reference evidence="2" key="1">
    <citation type="submission" date="2021-06" db="EMBL/GenBank/DDBJ databases">
        <title>Parelaphostrongylus tenuis whole genome reference sequence.</title>
        <authorList>
            <person name="Garwood T.J."/>
            <person name="Larsen P.A."/>
            <person name="Fountain-Jones N.M."/>
            <person name="Garbe J.R."/>
            <person name="Macchietto M.G."/>
            <person name="Kania S.A."/>
            <person name="Gerhold R.W."/>
            <person name="Richards J.E."/>
            <person name="Wolf T.M."/>
        </authorList>
    </citation>
    <scope>NUCLEOTIDE SEQUENCE</scope>
    <source>
        <strain evidence="2">MNPRO001-30</strain>
        <tissue evidence="2">Meninges</tissue>
    </source>
</reference>